<protein>
    <recommendedName>
        <fullName evidence="6">Sugar phosphate transporter domain-containing protein</fullName>
    </recommendedName>
</protein>
<dbReference type="InterPro" id="IPR050186">
    <property type="entry name" value="TPT_transporter"/>
</dbReference>
<feature type="transmembrane region" description="Helical" evidence="5">
    <location>
        <begin position="199"/>
        <end position="215"/>
    </location>
</feature>
<comment type="subcellular location">
    <subcellularLocation>
        <location evidence="1">Membrane</location>
        <topology evidence="1">Multi-pass membrane protein</topology>
    </subcellularLocation>
</comment>
<feature type="transmembrane region" description="Helical" evidence="5">
    <location>
        <begin position="258"/>
        <end position="277"/>
    </location>
</feature>
<comment type="caution">
    <text evidence="7">The sequence shown here is derived from an EMBL/GenBank/DDBJ whole genome shotgun (WGS) entry which is preliminary data.</text>
</comment>
<dbReference type="GO" id="GO:0016020">
    <property type="term" value="C:membrane"/>
    <property type="evidence" value="ECO:0007669"/>
    <property type="project" value="UniProtKB-SubCell"/>
</dbReference>
<evidence type="ECO:0000256" key="4">
    <source>
        <dbReference type="ARBA" id="ARBA00023136"/>
    </source>
</evidence>
<sequence length="446" mass="50074">MLPNNEPTTFRHHSIRLSSRSASLSFNNNPNIDRIRTNLTEIDKHPNWINHDSISGSNKSENALLPINKSVNENGLPSRTKVIGTVTFYLVAAIIMVFSNKWVLNATSIPLTFLFFQLIIAIILLQIFSLTGKLKIPTFKFSIAYNLIPLITINILGLIFNTICLQFVDASFYQVARGLILPFTVIISKFSLNSKISNNIILSVILICLGFYCGIKSENFHSTDNLGILLGILSSLMTAIHSIIIKKSLEITKSTIELTFYNNLLSSIFLIPLIFITNEPIKFLQLIQLGGNPLKTFLIGTIITGIFGFLICLAGFISIKVTSPVTHMISSSIRGVIQTFLGIFLFNEIVTINRWIGICFILLGSGLYTFSKDQEQRQVIKNPIYLDEKLSLENLNHPQQLSITNLRNFKNDSISDSNFSRNPIQDDERNDRLDNQEVVLTIKSIS</sequence>
<feature type="transmembrane region" description="Helical" evidence="5">
    <location>
        <begin position="227"/>
        <end position="246"/>
    </location>
</feature>
<keyword evidence="3 5" id="KW-1133">Transmembrane helix</keyword>
<feature type="transmembrane region" description="Helical" evidence="5">
    <location>
        <begin position="82"/>
        <end position="103"/>
    </location>
</feature>
<dbReference type="Proteomes" id="UP000886653">
    <property type="component" value="Unassembled WGS sequence"/>
</dbReference>
<reference evidence="7" key="1">
    <citation type="submission" date="2013-11" db="EMBL/GenBank/DDBJ databases">
        <title>Genome sequence of the fusiform rust pathogen reveals effectors for host alternation and coevolution with pine.</title>
        <authorList>
            <consortium name="DOE Joint Genome Institute"/>
            <person name="Smith K."/>
            <person name="Pendleton A."/>
            <person name="Kubisiak T."/>
            <person name="Anderson C."/>
            <person name="Salamov A."/>
            <person name="Aerts A."/>
            <person name="Riley R."/>
            <person name="Clum A."/>
            <person name="Lindquist E."/>
            <person name="Ence D."/>
            <person name="Campbell M."/>
            <person name="Kronenberg Z."/>
            <person name="Feau N."/>
            <person name="Dhillon B."/>
            <person name="Hamelin R."/>
            <person name="Burleigh J."/>
            <person name="Smith J."/>
            <person name="Yandell M."/>
            <person name="Nelson C."/>
            <person name="Grigoriev I."/>
            <person name="Davis J."/>
        </authorList>
    </citation>
    <scope>NUCLEOTIDE SEQUENCE</scope>
    <source>
        <strain evidence="7">G11</strain>
    </source>
</reference>
<gene>
    <name evidence="7" type="ORF">CROQUDRAFT_50931</name>
</gene>
<evidence type="ECO:0000313" key="8">
    <source>
        <dbReference type="Proteomes" id="UP000886653"/>
    </source>
</evidence>
<feature type="transmembrane region" description="Helical" evidence="5">
    <location>
        <begin position="297"/>
        <end position="317"/>
    </location>
</feature>
<keyword evidence="2 5" id="KW-0812">Transmembrane</keyword>
<dbReference type="SUPFAM" id="SSF103481">
    <property type="entry name" value="Multidrug resistance efflux transporter EmrE"/>
    <property type="match status" value="2"/>
</dbReference>
<feature type="transmembrane region" description="Helical" evidence="5">
    <location>
        <begin position="143"/>
        <end position="168"/>
    </location>
</feature>
<feature type="domain" description="Sugar phosphate transporter" evidence="6">
    <location>
        <begin position="87"/>
        <end position="368"/>
    </location>
</feature>
<organism evidence="7 8">
    <name type="scientific">Cronartium quercuum f. sp. fusiforme G11</name>
    <dbReference type="NCBI Taxonomy" id="708437"/>
    <lineage>
        <taxon>Eukaryota</taxon>
        <taxon>Fungi</taxon>
        <taxon>Dikarya</taxon>
        <taxon>Basidiomycota</taxon>
        <taxon>Pucciniomycotina</taxon>
        <taxon>Pucciniomycetes</taxon>
        <taxon>Pucciniales</taxon>
        <taxon>Coleosporiaceae</taxon>
        <taxon>Cronartium</taxon>
    </lineage>
</organism>
<evidence type="ECO:0000256" key="2">
    <source>
        <dbReference type="ARBA" id="ARBA00022692"/>
    </source>
</evidence>
<dbReference type="OrthoDB" id="5547497at2759"/>
<feature type="transmembrane region" description="Helical" evidence="5">
    <location>
        <begin position="109"/>
        <end position="131"/>
    </location>
</feature>
<dbReference type="PANTHER" id="PTHR11132">
    <property type="entry name" value="SOLUTE CARRIER FAMILY 35"/>
    <property type="match status" value="1"/>
</dbReference>
<dbReference type="InterPro" id="IPR037185">
    <property type="entry name" value="EmrE-like"/>
</dbReference>
<keyword evidence="4 5" id="KW-0472">Membrane</keyword>
<evidence type="ECO:0000259" key="6">
    <source>
        <dbReference type="Pfam" id="PF03151"/>
    </source>
</evidence>
<name>A0A9P6N8P1_9BASI</name>
<dbReference type="InterPro" id="IPR004853">
    <property type="entry name" value="Sugar_P_trans_dom"/>
</dbReference>
<dbReference type="EMBL" id="MU167364">
    <property type="protein sequence ID" value="KAG0141975.1"/>
    <property type="molecule type" value="Genomic_DNA"/>
</dbReference>
<evidence type="ECO:0000256" key="1">
    <source>
        <dbReference type="ARBA" id="ARBA00004141"/>
    </source>
</evidence>
<accession>A0A9P6N8P1</accession>
<evidence type="ECO:0000256" key="3">
    <source>
        <dbReference type="ARBA" id="ARBA00022989"/>
    </source>
</evidence>
<proteinExistence type="predicted"/>
<dbReference type="Pfam" id="PF03151">
    <property type="entry name" value="TPT"/>
    <property type="match status" value="1"/>
</dbReference>
<dbReference type="AlphaFoldDB" id="A0A9P6N8P1"/>
<evidence type="ECO:0000313" key="7">
    <source>
        <dbReference type="EMBL" id="KAG0141975.1"/>
    </source>
</evidence>
<evidence type="ECO:0000256" key="5">
    <source>
        <dbReference type="SAM" id="Phobius"/>
    </source>
</evidence>
<keyword evidence="8" id="KW-1185">Reference proteome</keyword>